<accession>A0A2P9HFB9</accession>
<name>A0A2P9HFB9_9HYPH</name>
<evidence type="ECO:0000313" key="2">
    <source>
        <dbReference type="Proteomes" id="UP000246073"/>
    </source>
</evidence>
<proteinExistence type="predicted"/>
<dbReference type="AlphaFoldDB" id="A0A2P9HFB9"/>
<evidence type="ECO:0000313" key="1">
    <source>
        <dbReference type="EMBL" id="SPL62804.1"/>
    </source>
</evidence>
<reference evidence="2" key="1">
    <citation type="submission" date="2017-12" db="EMBL/GenBank/DDBJ databases">
        <authorList>
            <person name="Diaz M."/>
        </authorList>
    </citation>
    <scope>NUCLEOTIDE SEQUENCE [LARGE SCALE GENOMIC DNA]</scope>
    <source>
        <strain evidence="2">FI11154</strain>
    </source>
</reference>
<organism evidence="1 2">
    <name type="scientific">Ochrobactrum soli</name>
    <dbReference type="NCBI Taxonomy" id="2448455"/>
    <lineage>
        <taxon>Bacteria</taxon>
        <taxon>Pseudomonadati</taxon>
        <taxon>Pseudomonadota</taxon>
        <taxon>Alphaproteobacteria</taxon>
        <taxon>Hyphomicrobiales</taxon>
        <taxon>Brucellaceae</taxon>
        <taxon>Brucella/Ochrobactrum group</taxon>
        <taxon>Ochrobactrum</taxon>
    </lineage>
</organism>
<gene>
    <name evidence="1" type="ORF">OHAE_2736</name>
</gene>
<sequence length="63" mass="6758">MQDWPPGYRITDAIDSNEWCGCAIIGHGSTNPASGLVLTFLQTVAGFDQKPGPIATMQTSYRA</sequence>
<dbReference type="EMBL" id="OOFM01000004">
    <property type="protein sequence ID" value="SPL62804.1"/>
    <property type="molecule type" value="Genomic_DNA"/>
</dbReference>
<protein>
    <submittedName>
        <fullName evidence="1">Uncharacterized protein</fullName>
    </submittedName>
</protein>
<dbReference type="Proteomes" id="UP000246073">
    <property type="component" value="Unassembled WGS sequence"/>
</dbReference>